<keyword evidence="3" id="KW-1185">Reference proteome</keyword>
<evidence type="ECO:0000313" key="2">
    <source>
        <dbReference type="EMBL" id="OMJ15863.1"/>
    </source>
</evidence>
<dbReference type="AlphaFoldDB" id="A0A1R1XMJ8"/>
<sequence length="587" mass="66418">WGTPRNISIRVDQADGQGLGSKYCREEVSDPIQKNRNRTARPASTKRLERFDEESAASPKYNAIGIATVVVTSDTQQEESQPRGPPDPYRRSSISTVQESHRRSQIPRSGILQQPICHPKENRGTQTSPGFDEAELTCGTKELQNGNIDVDMSDDSTQGLHDISGSGGCIYAHTDTQDMQEVSPFLLERQSIPVPRTTVWPITKPAYFYQGTETSIDMGTITGNANISVFRRPPDSGKIEGGMQFKRQPNLLQAYRAGVQNQRGEIIHLPEASYYASRDANKFTRNYSESSIVKGQGPTPRSQQVVEHRTDHREVISEFYRESTGNISGPVAWTINFTKTLRTEKHRTLDNEILDICSYAHGASDSEFEILQGATDQMEWPVIHTRETRTGNIYRFQPQSMGCSCGFKFSPRNMEYKGGIDAYQCQRAPNDFICTASERSYRQINPNIFGQYKNTGIREEIWRYYFDQIIRNRRANMDTLPQNQHSPPSNVRTFSIEPCRRTEQVNSTNGMVSVGPNIRHTELTIRSSRRRPIRFQIEQEAENLLQLVPRHQCCGSEFAGIQLEGLEEPICVSPMELDITSNTEGQT</sequence>
<dbReference type="PANTHER" id="PTHR33066">
    <property type="entry name" value="INTEGRASE_SAM-LIKE_N DOMAIN-CONTAINING PROTEIN"/>
    <property type="match status" value="1"/>
</dbReference>
<name>A0A1R1XMJ8_9FUNG</name>
<proteinExistence type="predicted"/>
<accession>A0A1R1XMJ8</accession>
<feature type="region of interest" description="Disordered" evidence="1">
    <location>
        <begin position="72"/>
        <end position="132"/>
    </location>
</feature>
<dbReference type="Proteomes" id="UP000187283">
    <property type="component" value="Unassembled WGS sequence"/>
</dbReference>
<comment type="caution">
    <text evidence="2">The sequence shown here is derived from an EMBL/GenBank/DDBJ whole genome shotgun (WGS) entry which is preliminary data.</text>
</comment>
<evidence type="ECO:0000256" key="1">
    <source>
        <dbReference type="SAM" id="MobiDB-lite"/>
    </source>
</evidence>
<protein>
    <submittedName>
        <fullName evidence="2">Uncharacterized protein</fullName>
    </submittedName>
</protein>
<organism evidence="2 3">
    <name type="scientific">Smittium culicis</name>
    <dbReference type="NCBI Taxonomy" id="133412"/>
    <lineage>
        <taxon>Eukaryota</taxon>
        <taxon>Fungi</taxon>
        <taxon>Fungi incertae sedis</taxon>
        <taxon>Zoopagomycota</taxon>
        <taxon>Kickxellomycotina</taxon>
        <taxon>Harpellomycetes</taxon>
        <taxon>Harpellales</taxon>
        <taxon>Legeriomycetaceae</taxon>
        <taxon>Smittium</taxon>
    </lineage>
</organism>
<evidence type="ECO:0000313" key="3">
    <source>
        <dbReference type="Proteomes" id="UP000187283"/>
    </source>
</evidence>
<reference evidence="2 3" key="1">
    <citation type="submission" date="2017-01" db="EMBL/GenBank/DDBJ databases">
        <authorList>
            <person name="Mah S.A."/>
            <person name="Swanson W.J."/>
            <person name="Moy G.W."/>
            <person name="Vacquier V.D."/>
        </authorList>
    </citation>
    <scope>NUCLEOTIDE SEQUENCE [LARGE SCALE GENOMIC DNA]</scope>
    <source>
        <strain evidence="2 3">GSMNP</strain>
    </source>
</reference>
<gene>
    <name evidence="2" type="ORF">AYI70_g6974</name>
</gene>
<dbReference type="PANTHER" id="PTHR33066:SF2">
    <property type="entry name" value="FILAGGRIN-2-LIKE"/>
    <property type="match status" value="1"/>
</dbReference>
<feature type="non-terminal residue" evidence="2">
    <location>
        <position position="587"/>
    </location>
</feature>
<feature type="non-terminal residue" evidence="2">
    <location>
        <position position="1"/>
    </location>
</feature>
<feature type="region of interest" description="Disordered" evidence="1">
    <location>
        <begin position="1"/>
        <end position="59"/>
    </location>
</feature>
<dbReference type="OrthoDB" id="10381059at2759"/>
<dbReference type="EMBL" id="LSSN01002526">
    <property type="protein sequence ID" value="OMJ15863.1"/>
    <property type="molecule type" value="Genomic_DNA"/>
</dbReference>